<name>A0ABD1RMK3_9LAMI</name>
<evidence type="ECO:0000313" key="1">
    <source>
        <dbReference type="EMBL" id="KAL2489391.1"/>
    </source>
</evidence>
<evidence type="ECO:0000313" key="2">
    <source>
        <dbReference type="Proteomes" id="UP001604277"/>
    </source>
</evidence>
<reference evidence="2" key="1">
    <citation type="submission" date="2024-07" db="EMBL/GenBank/DDBJ databases">
        <title>Two chromosome-level genome assemblies of Korean endemic species Abeliophyllum distichum and Forsythia ovata (Oleaceae).</title>
        <authorList>
            <person name="Jang H."/>
        </authorList>
    </citation>
    <scope>NUCLEOTIDE SEQUENCE [LARGE SCALE GENOMIC DNA]</scope>
</reference>
<dbReference type="Proteomes" id="UP001604277">
    <property type="component" value="Unassembled WGS sequence"/>
</dbReference>
<comment type="caution">
    <text evidence="1">The sequence shown here is derived from an EMBL/GenBank/DDBJ whole genome shotgun (WGS) entry which is preliminary data.</text>
</comment>
<dbReference type="AlphaFoldDB" id="A0ABD1RMK3"/>
<gene>
    <name evidence="1" type="ORF">Fot_42683</name>
</gene>
<organism evidence="1 2">
    <name type="scientific">Forsythia ovata</name>
    <dbReference type="NCBI Taxonomy" id="205694"/>
    <lineage>
        <taxon>Eukaryota</taxon>
        <taxon>Viridiplantae</taxon>
        <taxon>Streptophyta</taxon>
        <taxon>Embryophyta</taxon>
        <taxon>Tracheophyta</taxon>
        <taxon>Spermatophyta</taxon>
        <taxon>Magnoliopsida</taxon>
        <taxon>eudicotyledons</taxon>
        <taxon>Gunneridae</taxon>
        <taxon>Pentapetalae</taxon>
        <taxon>asterids</taxon>
        <taxon>lamiids</taxon>
        <taxon>Lamiales</taxon>
        <taxon>Oleaceae</taxon>
        <taxon>Forsythieae</taxon>
        <taxon>Forsythia</taxon>
    </lineage>
</organism>
<protein>
    <submittedName>
        <fullName evidence="1">Uncharacterized protein</fullName>
    </submittedName>
</protein>
<sequence>MVGKMKCPHAATHADVAACGHLMIKCKIATLELVYLVQPYENEWRLIGGRKLRMKDLEKNGEEKKNWERIGKERIEEIEKKKMEKLKIDVYNNFVGPEYKLPTV</sequence>
<keyword evidence="2" id="KW-1185">Reference proteome</keyword>
<dbReference type="EMBL" id="JBFOLJ010000012">
    <property type="protein sequence ID" value="KAL2489391.1"/>
    <property type="molecule type" value="Genomic_DNA"/>
</dbReference>
<accession>A0ABD1RMK3</accession>
<proteinExistence type="predicted"/>